<evidence type="ECO:0000313" key="2">
    <source>
        <dbReference type="EMBL" id="SFJ42991.1"/>
    </source>
</evidence>
<dbReference type="AlphaFoldDB" id="A0A1I3RCA0"/>
<organism evidence="2 3">
    <name type="scientific">Planctomicrobium piriforme</name>
    <dbReference type="NCBI Taxonomy" id="1576369"/>
    <lineage>
        <taxon>Bacteria</taxon>
        <taxon>Pseudomonadati</taxon>
        <taxon>Planctomycetota</taxon>
        <taxon>Planctomycetia</taxon>
        <taxon>Planctomycetales</taxon>
        <taxon>Planctomycetaceae</taxon>
        <taxon>Planctomicrobium</taxon>
    </lineage>
</organism>
<dbReference type="Proteomes" id="UP000199518">
    <property type="component" value="Unassembled WGS sequence"/>
</dbReference>
<sequence length="194" mass="21566">MRRAASKPFSFGILMSSKIRSGRNVSATSTACKSHFSRRQQTPQLVLGVGDCRTGVPQAKQTQNEIRGAVEQPHRSVKQPCGPLQRISNRQRALLRPKNCEIFRGQLSRQDVQKRDNSKCQPEGERVPQCPRDWPKSVPRECCWVSARMRRSDRTDSPSSLGILTSSKTASGRQVAALANRRGGSNELPPGNCR</sequence>
<feature type="compositionally biased region" description="Polar residues" evidence="1">
    <location>
        <begin position="157"/>
        <end position="172"/>
    </location>
</feature>
<accession>A0A1I3RCA0</accession>
<dbReference type="STRING" id="1576369.SAMN05421753_12056"/>
<evidence type="ECO:0000256" key="1">
    <source>
        <dbReference type="SAM" id="MobiDB-lite"/>
    </source>
</evidence>
<reference evidence="3" key="1">
    <citation type="submission" date="2016-10" db="EMBL/GenBank/DDBJ databases">
        <authorList>
            <person name="Varghese N."/>
            <person name="Submissions S."/>
        </authorList>
    </citation>
    <scope>NUCLEOTIDE SEQUENCE [LARGE SCALE GENOMIC DNA]</scope>
    <source>
        <strain evidence="3">DSM 26348</strain>
    </source>
</reference>
<name>A0A1I3RCA0_9PLAN</name>
<protein>
    <submittedName>
        <fullName evidence="2">Uncharacterized protein</fullName>
    </submittedName>
</protein>
<evidence type="ECO:0000313" key="3">
    <source>
        <dbReference type="Proteomes" id="UP000199518"/>
    </source>
</evidence>
<proteinExistence type="predicted"/>
<gene>
    <name evidence="2" type="ORF">SAMN05421753_12056</name>
</gene>
<dbReference type="EMBL" id="FOQD01000020">
    <property type="protein sequence ID" value="SFJ42991.1"/>
    <property type="molecule type" value="Genomic_DNA"/>
</dbReference>
<feature type="region of interest" description="Disordered" evidence="1">
    <location>
        <begin position="153"/>
        <end position="194"/>
    </location>
</feature>
<keyword evidence="3" id="KW-1185">Reference proteome</keyword>